<name>A0A166J0T8_9AGAM</name>
<dbReference type="InterPro" id="IPR000719">
    <property type="entry name" value="Prot_kinase_dom"/>
</dbReference>
<evidence type="ECO:0000259" key="2">
    <source>
        <dbReference type="PROSITE" id="PS50011"/>
    </source>
</evidence>
<dbReference type="PANTHER" id="PTHR38248:SF2">
    <property type="entry name" value="FUNK1 11"/>
    <property type="match status" value="1"/>
</dbReference>
<reference evidence="3 4" key="1">
    <citation type="journal article" date="2016" name="Mol. Biol. Evol.">
        <title>Comparative Genomics of Early-Diverging Mushroom-Forming Fungi Provides Insights into the Origins of Lignocellulose Decay Capabilities.</title>
        <authorList>
            <person name="Nagy L.G."/>
            <person name="Riley R."/>
            <person name="Tritt A."/>
            <person name="Adam C."/>
            <person name="Daum C."/>
            <person name="Floudas D."/>
            <person name="Sun H."/>
            <person name="Yadav J.S."/>
            <person name="Pangilinan J."/>
            <person name="Larsson K.H."/>
            <person name="Matsuura K."/>
            <person name="Barry K."/>
            <person name="Labutti K."/>
            <person name="Kuo R."/>
            <person name="Ohm R.A."/>
            <person name="Bhattacharya S.S."/>
            <person name="Shirouzu T."/>
            <person name="Yoshinaga Y."/>
            <person name="Martin F.M."/>
            <person name="Grigoriev I.V."/>
            <person name="Hibbett D.S."/>
        </authorList>
    </citation>
    <scope>NUCLEOTIDE SEQUENCE [LARGE SCALE GENOMIC DNA]</scope>
    <source>
        <strain evidence="3 4">HHB10207 ss-3</strain>
    </source>
</reference>
<dbReference type="PROSITE" id="PS00109">
    <property type="entry name" value="PROTEIN_KINASE_TYR"/>
    <property type="match status" value="1"/>
</dbReference>
<dbReference type="STRING" id="1314776.A0A166J0T8"/>
<dbReference type="PROSITE" id="PS50011">
    <property type="entry name" value="PROTEIN_KINASE_DOM"/>
    <property type="match status" value="1"/>
</dbReference>
<feature type="region of interest" description="Disordered" evidence="1">
    <location>
        <begin position="458"/>
        <end position="477"/>
    </location>
</feature>
<dbReference type="OrthoDB" id="5584477at2759"/>
<evidence type="ECO:0000313" key="4">
    <source>
        <dbReference type="Proteomes" id="UP000076798"/>
    </source>
</evidence>
<dbReference type="SUPFAM" id="SSF56112">
    <property type="entry name" value="Protein kinase-like (PK-like)"/>
    <property type="match status" value="1"/>
</dbReference>
<feature type="region of interest" description="Disordered" evidence="1">
    <location>
        <begin position="667"/>
        <end position="731"/>
    </location>
</feature>
<keyword evidence="4" id="KW-1185">Reference proteome</keyword>
<dbReference type="GO" id="GO:0004672">
    <property type="term" value="F:protein kinase activity"/>
    <property type="evidence" value="ECO:0007669"/>
    <property type="project" value="InterPro"/>
</dbReference>
<dbReference type="AlphaFoldDB" id="A0A166J0T8"/>
<dbReference type="GO" id="GO:0005524">
    <property type="term" value="F:ATP binding"/>
    <property type="evidence" value="ECO:0007669"/>
    <property type="project" value="InterPro"/>
</dbReference>
<sequence length="731" mass="82499">MHESLNTPKRPNPLDPKAQTFGDTPRSAPTTGGVESVAERNHSIEPVLKTELADGISVDAPRFLEKILQINRFPVTKINRCLAALVDANLFDSRKSRFLMPKFGKETAMYPPLIKILNAIANAAKEVGIENVNQDIWHAVSGGIEGKDPNHQSIFPDIASTFKSGQEDEDIVALSWQRLAIICELKCGDIVRAWLFDRAGALASESFNYNTNPARFIRMIVAFSSLSSERLGYDPTITEVNGKLILDFTYYDKTGQRVTEKFVITDSIVPRPSLRGRGTVVWRAYKLSDEDKPPEQRQIYAIKDSWRDLNRDFHEGHFFDKIQDLGYRDGIVEVVEFAAVEIGDGQQDTIAKTVRQGIQGHRKSSFDHRGHVRLLMKGFGVSLDHFSSLRELIGVIMDAIKGHQKLVGRKILHRDVSFGNILMTESIDLELGRRRGYLIDLDFAKDLEAREAADALADVNAEGRSTPPSQEADKPEKARITGTLPFIAVDVLLEVENHREVHDLESFFWVIVWICLKYQGPDANLVDLTHGPRNRERNENLRLLLRCETLREGGKQKRGVLGECRTGMKRFSHVYFWRLEPCVAALAKIIRDGSISDEERRIDGTLSLELRTYEEFLRILQQTYDSLPERDPEDLIGKRTPRSIPKVAPKIEGIVKPMASLSIHDEPLHSPARRSLGSFTSRHGSPLSRAEEEPQPTIPVRRQPVRKATQKTAATKFDNKNKAEGSKPAWR</sequence>
<dbReference type="InterPro" id="IPR040976">
    <property type="entry name" value="Pkinase_fungal"/>
</dbReference>
<dbReference type="EMBL" id="KV428005">
    <property type="protein sequence ID" value="KZT44266.1"/>
    <property type="molecule type" value="Genomic_DNA"/>
</dbReference>
<dbReference type="PANTHER" id="PTHR38248">
    <property type="entry name" value="FUNK1 6"/>
    <property type="match status" value="1"/>
</dbReference>
<protein>
    <recommendedName>
        <fullName evidence="2">Protein kinase domain-containing protein</fullName>
    </recommendedName>
</protein>
<proteinExistence type="predicted"/>
<feature type="domain" description="Protein kinase" evidence="2">
    <location>
        <begin position="267"/>
        <end position="617"/>
    </location>
</feature>
<evidence type="ECO:0000313" key="3">
    <source>
        <dbReference type="EMBL" id="KZT44266.1"/>
    </source>
</evidence>
<dbReference type="Proteomes" id="UP000076798">
    <property type="component" value="Unassembled WGS sequence"/>
</dbReference>
<dbReference type="InterPro" id="IPR011009">
    <property type="entry name" value="Kinase-like_dom_sf"/>
</dbReference>
<accession>A0A166J0T8</accession>
<gene>
    <name evidence="3" type="ORF">SISSUDRAFT_1116026</name>
</gene>
<feature type="region of interest" description="Disordered" evidence="1">
    <location>
        <begin position="1"/>
        <end position="40"/>
    </location>
</feature>
<dbReference type="Gene3D" id="1.10.510.10">
    <property type="entry name" value="Transferase(Phosphotransferase) domain 1"/>
    <property type="match status" value="1"/>
</dbReference>
<organism evidence="3 4">
    <name type="scientific">Sistotremastrum suecicum HHB10207 ss-3</name>
    <dbReference type="NCBI Taxonomy" id="1314776"/>
    <lineage>
        <taxon>Eukaryota</taxon>
        <taxon>Fungi</taxon>
        <taxon>Dikarya</taxon>
        <taxon>Basidiomycota</taxon>
        <taxon>Agaricomycotina</taxon>
        <taxon>Agaricomycetes</taxon>
        <taxon>Sistotremastrales</taxon>
        <taxon>Sistotremastraceae</taxon>
        <taxon>Sistotremastrum</taxon>
    </lineage>
</organism>
<evidence type="ECO:0000256" key="1">
    <source>
        <dbReference type="SAM" id="MobiDB-lite"/>
    </source>
</evidence>
<dbReference type="InterPro" id="IPR008266">
    <property type="entry name" value="Tyr_kinase_AS"/>
</dbReference>
<dbReference type="Pfam" id="PF17667">
    <property type="entry name" value="Pkinase_fungal"/>
    <property type="match status" value="1"/>
</dbReference>